<dbReference type="OrthoDB" id="10252171at2759"/>
<dbReference type="STRING" id="1432307.W9CMC0"/>
<comment type="caution">
    <text evidence="1">The sequence shown here is derived from an EMBL/GenBank/DDBJ whole genome shotgun (WGS) entry which is preliminary data.</text>
</comment>
<keyword evidence="1" id="KW-0723">Serine/threonine-protein kinase</keyword>
<dbReference type="Gene3D" id="1.10.510.10">
    <property type="entry name" value="Transferase(Phosphotransferase) domain 1"/>
    <property type="match status" value="1"/>
</dbReference>
<dbReference type="AlphaFoldDB" id="W9CMC0"/>
<dbReference type="Proteomes" id="UP000019487">
    <property type="component" value="Unassembled WGS sequence"/>
</dbReference>
<proteinExistence type="predicted"/>
<keyword evidence="1" id="KW-0808">Transferase</keyword>
<evidence type="ECO:0000313" key="1">
    <source>
        <dbReference type="EMBL" id="ESZ95675.1"/>
    </source>
</evidence>
<name>W9CMC0_SCLBF</name>
<protein>
    <submittedName>
        <fullName evidence="1">Putative serine/threonine protein kinase</fullName>
    </submittedName>
</protein>
<dbReference type="InterPro" id="IPR011009">
    <property type="entry name" value="Kinase-like_dom_sf"/>
</dbReference>
<dbReference type="EMBL" id="AYSA01000172">
    <property type="protein sequence ID" value="ESZ95675.1"/>
    <property type="molecule type" value="Genomic_DNA"/>
</dbReference>
<keyword evidence="2" id="KW-1185">Reference proteome</keyword>
<organism evidence="1 2">
    <name type="scientific">Sclerotinia borealis (strain F-4128)</name>
    <dbReference type="NCBI Taxonomy" id="1432307"/>
    <lineage>
        <taxon>Eukaryota</taxon>
        <taxon>Fungi</taxon>
        <taxon>Dikarya</taxon>
        <taxon>Ascomycota</taxon>
        <taxon>Pezizomycotina</taxon>
        <taxon>Leotiomycetes</taxon>
        <taxon>Helotiales</taxon>
        <taxon>Sclerotiniaceae</taxon>
        <taxon>Sclerotinia</taxon>
    </lineage>
</organism>
<sequence length="223" mass="25730">MTHPLYQANLSHGSRNDNIAFVLKPVSRSIFEQSQELKQKFGNVRQIRHHVDEDEGNHVLIYDYAISNVLEMIHDCPPLPLQARKTILKEVGLALKEMHARNWIHLDRKRDVAEFRRTTGEGNGQAFGGIFFQASERRRDLEGYFEEDEERAQGYGPFEQWTETDYPNLNEDAKRLILRMTNLDPGKRAEMADIMADPYWDGVGSEGTFETEECFKDGAKLVV</sequence>
<reference evidence="1 2" key="1">
    <citation type="journal article" date="2014" name="Genome Announc.">
        <title>Draft genome sequence of Sclerotinia borealis, a psychrophilic plant pathogenic fungus.</title>
        <authorList>
            <person name="Mardanov A.V."/>
            <person name="Beletsky A.V."/>
            <person name="Kadnikov V.V."/>
            <person name="Ignatov A.N."/>
            <person name="Ravin N.V."/>
        </authorList>
    </citation>
    <scope>NUCLEOTIDE SEQUENCE [LARGE SCALE GENOMIC DNA]</scope>
    <source>
        <strain evidence="2">F-4157</strain>
    </source>
</reference>
<dbReference type="SUPFAM" id="SSF56112">
    <property type="entry name" value="Protein kinase-like (PK-like)"/>
    <property type="match status" value="1"/>
</dbReference>
<keyword evidence="1" id="KW-0418">Kinase</keyword>
<gene>
    <name evidence="1" type="ORF">SBOR_3942</name>
</gene>
<evidence type="ECO:0000313" key="2">
    <source>
        <dbReference type="Proteomes" id="UP000019487"/>
    </source>
</evidence>
<dbReference type="GO" id="GO:0004674">
    <property type="term" value="F:protein serine/threonine kinase activity"/>
    <property type="evidence" value="ECO:0007669"/>
    <property type="project" value="UniProtKB-KW"/>
</dbReference>
<accession>W9CMC0</accession>
<dbReference type="HOGENOM" id="CLU_054430_1_1_1"/>